<dbReference type="SUPFAM" id="SSF55729">
    <property type="entry name" value="Acyl-CoA N-acyltransferases (Nat)"/>
    <property type="match status" value="1"/>
</dbReference>
<proteinExistence type="predicted"/>
<dbReference type="AlphaFoldDB" id="A0A0F9FT93"/>
<dbReference type="EMBL" id="LAZR01020284">
    <property type="protein sequence ID" value="KKL89443.1"/>
    <property type="molecule type" value="Genomic_DNA"/>
</dbReference>
<evidence type="ECO:0000313" key="1">
    <source>
        <dbReference type="EMBL" id="KKL89443.1"/>
    </source>
</evidence>
<organism evidence="1">
    <name type="scientific">marine sediment metagenome</name>
    <dbReference type="NCBI Taxonomy" id="412755"/>
    <lineage>
        <taxon>unclassified sequences</taxon>
        <taxon>metagenomes</taxon>
        <taxon>ecological metagenomes</taxon>
    </lineage>
</organism>
<sequence>MNDADFIIGLMKTETDALGFIPSTAIRSRWIAKGRFIIQRDRRGRRRGYLLHGPANPGRELYVNQICIEYDHRLKGHALMAIDELIGRGRRGRCTQINLRCAANLSANWFWLATGFHLVTAELGGQRRNRRILVYRYPLNIPDRQTPTPHLYRIPGVSKVG</sequence>
<reference evidence="1" key="1">
    <citation type="journal article" date="2015" name="Nature">
        <title>Complex archaea that bridge the gap between prokaryotes and eukaryotes.</title>
        <authorList>
            <person name="Spang A."/>
            <person name="Saw J.H."/>
            <person name="Jorgensen S.L."/>
            <person name="Zaremba-Niedzwiedzka K."/>
            <person name="Martijn J."/>
            <person name="Lind A.E."/>
            <person name="van Eijk R."/>
            <person name="Schleper C."/>
            <person name="Guy L."/>
            <person name="Ettema T.J."/>
        </authorList>
    </citation>
    <scope>NUCLEOTIDE SEQUENCE</scope>
</reference>
<dbReference type="Gene3D" id="3.40.630.30">
    <property type="match status" value="1"/>
</dbReference>
<comment type="caution">
    <text evidence="1">The sequence shown here is derived from an EMBL/GenBank/DDBJ whole genome shotgun (WGS) entry which is preliminary data.</text>
</comment>
<dbReference type="InterPro" id="IPR016181">
    <property type="entry name" value="Acyl_CoA_acyltransferase"/>
</dbReference>
<name>A0A0F9FT93_9ZZZZ</name>
<gene>
    <name evidence="1" type="ORF">LCGC14_1914630</name>
</gene>
<accession>A0A0F9FT93</accession>
<evidence type="ECO:0008006" key="2">
    <source>
        <dbReference type="Google" id="ProtNLM"/>
    </source>
</evidence>
<protein>
    <recommendedName>
        <fullName evidence="2">N-acetyltransferase domain-containing protein</fullName>
    </recommendedName>
</protein>